<dbReference type="Pfam" id="PF07725">
    <property type="entry name" value="LRR_3"/>
    <property type="match status" value="1"/>
</dbReference>
<keyword evidence="2" id="KW-0677">Repeat</keyword>
<evidence type="ECO:0000313" key="4">
    <source>
        <dbReference type="Proteomes" id="UP001314170"/>
    </source>
</evidence>
<protein>
    <submittedName>
        <fullName evidence="3">Uncharacterized protein</fullName>
    </submittedName>
</protein>
<organism evidence="3 4">
    <name type="scientific">Dovyalis caffra</name>
    <dbReference type="NCBI Taxonomy" id="77055"/>
    <lineage>
        <taxon>Eukaryota</taxon>
        <taxon>Viridiplantae</taxon>
        <taxon>Streptophyta</taxon>
        <taxon>Embryophyta</taxon>
        <taxon>Tracheophyta</taxon>
        <taxon>Spermatophyta</taxon>
        <taxon>Magnoliopsida</taxon>
        <taxon>eudicotyledons</taxon>
        <taxon>Gunneridae</taxon>
        <taxon>Pentapetalae</taxon>
        <taxon>rosids</taxon>
        <taxon>fabids</taxon>
        <taxon>Malpighiales</taxon>
        <taxon>Salicaceae</taxon>
        <taxon>Flacourtieae</taxon>
        <taxon>Dovyalis</taxon>
    </lineage>
</organism>
<sequence>MKEEALIFFAEGAGSDHRGARRVKLGKAWINLVPKQDILSIRRKWLNKGQREKRKKSEKKEKDKYSLISFPSNFPPENLVEVNLSFSEVEELWEGIRRVGIKEWQPFVKVPSNYTFGLKVVTIHIIYALMHPSQKDSTAHILNKWWCASMSFLISIVE</sequence>
<dbReference type="Proteomes" id="UP001314170">
    <property type="component" value="Unassembled WGS sequence"/>
</dbReference>
<dbReference type="EMBL" id="CAWUPB010000903">
    <property type="protein sequence ID" value="CAK7328824.1"/>
    <property type="molecule type" value="Genomic_DNA"/>
</dbReference>
<dbReference type="InterPro" id="IPR011713">
    <property type="entry name" value="Leu-rich_rpt_3"/>
</dbReference>
<evidence type="ECO:0000313" key="3">
    <source>
        <dbReference type="EMBL" id="CAK7328824.1"/>
    </source>
</evidence>
<accession>A0AAV1R8L0</accession>
<comment type="caution">
    <text evidence="3">The sequence shown here is derived from an EMBL/GenBank/DDBJ whole genome shotgun (WGS) entry which is preliminary data.</text>
</comment>
<keyword evidence="4" id="KW-1185">Reference proteome</keyword>
<name>A0AAV1R8L0_9ROSI</name>
<evidence type="ECO:0000256" key="1">
    <source>
        <dbReference type="ARBA" id="ARBA00022614"/>
    </source>
</evidence>
<keyword evidence="1" id="KW-0433">Leucine-rich repeat</keyword>
<proteinExistence type="predicted"/>
<reference evidence="3 4" key="1">
    <citation type="submission" date="2024-01" db="EMBL/GenBank/DDBJ databases">
        <authorList>
            <person name="Waweru B."/>
        </authorList>
    </citation>
    <scope>NUCLEOTIDE SEQUENCE [LARGE SCALE GENOMIC DNA]</scope>
</reference>
<dbReference type="AlphaFoldDB" id="A0AAV1R8L0"/>
<evidence type="ECO:0000256" key="2">
    <source>
        <dbReference type="ARBA" id="ARBA00022737"/>
    </source>
</evidence>
<gene>
    <name evidence="3" type="ORF">DCAF_LOCUS6567</name>
</gene>